<name>A0A819S134_9BILA</name>
<evidence type="ECO:0000313" key="7">
    <source>
        <dbReference type="EMBL" id="CAF1314038.1"/>
    </source>
</evidence>
<protein>
    <recommendedName>
        <fullName evidence="6">G-protein coupled receptors family 1 profile domain-containing protein</fullName>
    </recommendedName>
</protein>
<feature type="transmembrane region" description="Helical" evidence="5">
    <location>
        <begin position="206"/>
        <end position="228"/>
    </location>
</feature>
<evidence type="ECO:0000313" key="8">
    <source>
        <dbReference type="EMBL" id="CAF4045824.1"/>
    </source>
</evidence>
<dbReference type="EMBL" id="CAJNOG010000609">
    <property type="protein sequence ID" value="CAF1314038.1"/>
    <property type="molecule type" value="Genomic_DNA"/>
</dbReference>
<proteinExistence type="predicted"/>
<dbReference type="Proteomes" id="UP000663844">
    <property type="component" value="Unassembled WGS sequence"/>
</dbReference>
<dbReference type="Proteomes" id="UP000663845">
    <property type="component" value="Unassembled WGS sequence"/>
</dbReference>
<evidence type="ECO:0000256" key="1">
    <source>
        <dbReference type="ARBA" id="ARBA00004370"/>
    </source>
</evidence>
<keyword evidence="4 5" id="KW-0472">Membrane</keyword>
<comment type="caution">
    <text evidence="8">The sequence shown here is derived from an EMBL/GenBank/DDBJ whole genome shotgun (WGS) entry which is preliminary data.</text>
</comment>
<dbReference type="SUPFAM" id="SSF81321">
    <property type="entry name" value="Family A G protein-coupled receptor-like"/>
    <property type="match status" value="1"/>
</dbReference>
<feature type="transmembrane region" description="Helical" evidence="5">
    <location>
        <begin position="111"/>
        <end position="135"/>
    </location>
</feature>
<evidence type="ECO:0000313" key="9">
    <source>
        <dbReference type="Proteomes" id="UP000663844"/>
    </source>
</evidence>
<feature type="transmembrane region" description="Helical" evidence="5">
    <location>
        <begin position="24"/>
        <end position="45"/>
    </location>
</feature>
<feature type="transmembrane region" description="Helical" evidence="5">
    <location>
        <begin position="162"/>
        <end position="186"/>
    </location>
</feature>
<accession>A0A819S134</accession>
<dbReference type="InterPro" id="IPR017452">
    <property type="entry name" value="GPCR_Rhodpsn_7TM"/>
</dbReference>
<keyword evidence="2 5" id="KW-0812">Transmembrane</keyword>
<comment type="subcellular location">
    <subcellularLocation>
        <location evidence="1">Membrane</location>
    </subcellularLocation>
</comment>
<sequence>MLGLVLLNGFNVNLQNSSVIICKLYFYASFLFAALSPTVLILASIDRLLISSQNVDTRLYSSKRLAYFSISISTVFWIVFNSHALIKVNLQEFAPFYFVCYYDLSSTYLDFVSYFVAVNDVIFDVLMIVLCVFAFKNVRRIRSIPRETRNQIRSMTKKDFQLLRCLFVQDVIFIIFGTLTSIFYVFDAITKYQNGTIFEQAIRNFLYNFMSFIYSTSYSVNVFTFIIVSKAFRHELKRTIYKIIGKDLVPIREEENRQENHERDNVEMNVVSIIELPV</sequence>
<organism evidence="8 9">
    <name type="scientific">Adineta steineri</name>
    <dbReference type="NCBI Taxonomy" id="433720"/>
    <lineage>
        <taxon>Eukaryota</taxon>
        <taxon>Metazoa</taxon>
        <taxon>Spiralia</taxon>
        <taxon>Gnathifera</taxon>
        <taxon>Rotifera</taxon>
        <taxon>Eurotatoria</taxon>
        <taxon>Bdelloidea</taxon>
        <taxon>Adinetida</taxon>
        <taxon>Adinetidae</taxon>
        <taxon>Adineta</taxon>
    </lineage>
</organism>
<evidence type="ECO:0000256" key="3">
    <source>
        <dbReference type="ARBA" id="ARBA00022989"/>
    </source>
</evidence>
<dbReference type="AlphaFoldDB" id="A0A819S134"/>
<evidence type="ECO:0000256" key="2">
    <source>
        <dbReference type="ARBA" id="ARBA00022692"/>
    </source>
</evidence>
<feature type="transmembrane region" description="Helical" evidence="5">
    <location>
        <begin position="65"/>
        <end position="86"/>
    </location>
</feature>
<dbReference type="GO" id="GO:0016020">
    <property type="term" value="C:membrane"/>
    <property type="evidence" value="ECO:0007669"/>
    <property type="project" value="UniProtKB-SubCell"/>
</dbReference>
<evidence type="ECO:0000256" key="4">
    <source>
        <dbReference type="ARBA" id="ARBA00023136"/>
    </source>
</evidence>
<feature type="domain" description="G-protein coupled receptors family 1 profile" evidence="6">
    <location>
        <begin position="1"/>
        <end position="225"/>
    </location>
</feature>
<gene>
    <name evidence="7" type="ORF">JYZ213_LOCUS33021</name>
    <name evidence="8" type="ORF">OXD698_LOCUS32209</name>
</gene>
<keyword evidence="3 5" id="KW-1133">Transmembrane helix</keyword>
<dbReference type="Gene3D" id="1.20.1070.10">
    <property type="entry name" value="Rhodopsin 7-helix transmembrane proteins"/>
    <property type="match status" value="1"/>
</dbReference>
<dbReference type="CDD" id="cd00637">
    <property type="entry name" value="7tm_classA_rhodopsin-like"/>
    <property type="match status" value="1"/>
</dbReference>
<dbReference type="PROSITE" id="PS50262">
    <property type="entry name" value="G_PROTEIN_RECEP_F1_2"/>
    <property type="match status" value="1"/>
</dbReference>
<evidence type="ECO:0000259" key="6">
    <source>
        <dbReference type="PROSITE" id="PS50262"/>
    </source>
</evidence>
<evidence type="ECO:0000256" key="5">
    <source>
        <dbReference type="SAM" id="Phobius"/>
    </source>
</evidence>
<dbReference type="EMBL" id="CAJOAZ010004138">
    <property type="protein sequence ID" value="CAF4045824.1"/>
    <property type="molecule type" value="Genomic_DNA"/>
</dbReference>
<reference evidence="8" key="1">
    <citation type="submission" date="2021-02" db="EMBL/GenBank/DDBJ databases">
        <authorList>
            <person name="Nowell W R."/>
        </authorList>
    </citation>
    <scope>NUCLEOTIDE SEQUENCE</scope>
</reference>